<dbReference type="GO" id="GO:0008556">
    <property type="term" value="F:P-type potassium transmembrane transporter activity"/>
    <property type="evidence" value="ECO:0007669"/>
    <property type="project" value="InterPro"/>
</dbReference>
<evidence type="ECO:0000256" key="3">
    <source>
        <dbReference type="ARBA" id="ARBA00022538"/>
    </source>
</evidence>
<evidence type="ECO:0000256" key="5">
    <source>
        <dbReference type="ARBA" id="ARBA00022958"/>
    </source>
</evidence>
<organism evidence="10 11">
    <name type="scientific">Frankia torreyi</name>
    <dbReference type="NCBI Taxonomy" id="1856"/>
    <lineage>
        <taxon>Bacteria</taxon>
        <taxon>Bacillati</taxon>
        <taxon>Actinomycetota</taxon>
        <taxon>Actinomycetes</taxon>
        <taxon>Frankiales</taxon>
        <taxon>Frankiaceae</taxon>
        <taxon>Frankia</taxon>
    </lineage>
</organism>
<feature type="transmembrane region" description="Helical" evidence="9">
    <location>
        <begin position="61"/>
        <end position="80"/>
    </location>
</feature>
<reference evidence="11" key="1">
    <citation type="submission" date="2015-02" db="EMBL/GenBank/DDBJ databases">
        <title>Draft Genome of Frankia sp. CpI1-S.</title>
        <authorList>
            <person name="Oshone R.T."/>
            <person name="Ngom M."/>
            <person name="Ghodhbane-Gtari F."/>
            <person name="Gtari M."/>
            <person name="Morris K."/>
            <person name="Thomas K."/>
            <person name="Sen A."/>
            <person name="Tisa L.S."/>
        </authorList>
    </citation>
    <scope>NUCLEOTIDE SEQUENCE [LARGE SCALE GENOMIC DNA]</scope>
    <source>
        <strain evidence="11">CpI1-S</strain>
    </source>
</reference>
<evidence type="ECO:0000256" key="6">
    <source>
        <dbReference type="ARBA" id="ARBA00022989"/>
    </source>
</evidence>
<feature type="transmembrane region" description="Helical" evidence="9">
    <location>
        <begin position="296"/>
        <end position="316"/>
    </location>
</feature>
<keyword evidence="5 9" id="KW-0630">Potassium</keyword>
<keyword evidence="11" id="KW-1185">Reference proteome</keyword>
<dbReference type="GO" id="GO:0016787">
    <property type="term" value="F:hydrolase activity"/>
    <property type="evidence" value="ECO:0007669"/>
    <property type="project" value="UniProtKB-KW"/>
</dbReference>
<keyword evidence="10" id="KW-0378">Hydrolase</keyword>
<comment type="caution">
    <text evidence="10">The sequence shown here is derived from an EMBL/GenBank/DDBJ whole genome shotgun (WGS) entry which is preliminary data.</text>
</comment>
<evidence type="ECO:0000256" key="1">
    <source>
        <dbReference type="ARBA" id="ARBA00022448"/>
    </source>
</evidence>
<dbReference type="PANTHER" id="PTHR30607">
    <property type="entry name" value="POTASSIUM-TRANSPORTING ATPASE A CHAIN"/>
    <property type="match status" value="1"/>
</dbReference>
<evidence type="ECO:0000256" key="2">
    <source>
        <dbReference type="ARBA" id="ARBA00022475"/>
    </source>
</evidence>
<dbReference type="HAMAP" id="MF_00275">
    <property type="entry name" value="KdpA"/>
    <property type="match status" value="1"/>
</dbReference>
<keyword evidence="6 9" id="KW-1133">Transmembrane helix</keyword>
<name>A0A0D8B995_9ACTN</name>
<keyword evidence="3 9" id="KW-0633">Potassium transport</keyword>
<feature type="transmembrane region" description="Helical" evidence="9">
    <location>
        <begin position="539"/>
        <end position="560"/>
    </location>
</feature>
<keyword evidence="7 9" id="KW-0406">Ion transport</keyword>
<feature type="transmembrane region" description="Helical" evidence="9">
    <location>
        <begin position="431"/>
        <end position="450"/>
    </location>
</feature>
<proteinExistence type="inferred from homology"/>
<feature type="transmembrane region" description="Helical" evidence="9">
    <location>
        <begin position="265"/>
        <end position="284"/>
    </location>
</feature>
<dbReference type="InterPro" id="IPR004623">
    <property type="entry name" value="KdpA"/>
</dbReference>
<gene>
    <name evidence="9" type="primary">kdpA</name>
    <name evidence="10" type="ORF">FF36_05761</name>
</gene>
<dbReference type="PATRIC" id="fig|1502723.3.peg.6382"/>
<dbReference type="OrthoDB" id="9763796at2"/>
<feature type="transmembrane region" description="Helical" evidence="9">
    <location>
        <begin position="87"/>
        <end position="109"/>
    </location>
</feature>
<evidence type="ECO:0000313" key="10">
    <source>
        <dbReference type="EMBL" id="KJE19952.1"/>
    </source>
</evidence>
<reference evidence="10 11" key="2">
    <citation type="journal article" date="2016" name="Genome Announc.">
        <title>Permanent Draft Genome Sequences for Two Variants of Frankia sp. Strain CpI1, the First Frankia Strain Isolated from Root Nodules of Comptonia peregrina.</title>
        <authorList>
            <person name="Oshone R."/>
            <person name="Hurst S.G.IV."/>
            <person name="Abebe-Akele F."/>
            <person name="Simpson S."/>
            <person name="Morris K."/>
            <person name="Thomas W.K."/>
            <person name="Tisa L.S."/>
        </authorList>
    </citation>
    <scope>NUCLEOTIDE SEQUENCE [LARGE SCALE GENOMIC DNA]</scope>
    <source>
        <strain evidence="11">CpI1-S</strain>
    </source>
</reference>
<dbReference type="RefSeq" id="WP_044888198.1">
    <property type="nucleotide sequence ID" value="NZ_JYFN01000077.1"/>
</dbReference>
<feature type="transmembrane region" description="Helical" evidence="9">
    <location>
        <begin position="129"/>
        <end position="151"/>
    </location>
</feature>
<protein>
    <recommendedName>
        <fullName evidence="9">Potassium-transporting ATPase potassium-binding subunit</fullName>
    </recommendedName>
    <alternativeName>
        <fullName evidence="9">ATP phosphohydrolase [potassium-transporting] A chain</fullName>
    </alternativeName>
    <alternativeName>
        <fullName evidence="9">Potassium-binding and translocating subunit A</fullName>
    </alternativeName>
    <alternativeName>
        <fullName evidence="9">Potassium-translocating ATPase A chain</fullName>
    </alternativeName>
</protein>
<dbReference type="Pfam" id="PF03814">
    <property type="entry name" value="KdpA"/>
    <property type="match status" value="1"/>
</dbReference>
<dbReference type="PIRSF" id="PIRSF001294">
    <property type="entry name" value="K_ATPaseA"/>
    <property type="match status" value="1"/>
</dbReference>
<keyword evidence="8 9" id="KW-0472">Membrane</keyword>
<sequence>MSTSVAGVLAVALLVAALFVTYRPFGDHMYRVFTGSRHLRVERAIYRLTGVNPDAGQRWGVYARSVLAFSLVSVLLLYLLQRIQEHLPLNLGFGAVGPALAWNTAVSFMTNTNWQAYSGESTMGHTVQMTGLAVQNFVSAAVGISVAVAVVRGLARRRSPVATSAGSRDDLVGTGDEIGNFWVDLTRTVIRILLPVCVLAAIVLIAGGAIQNLHGNRVVSTLAGGHQAITGGPVASQEAIKEFGTNGGGFYNVNSAHPFENPTSWTNLFEIYLLLAIGFSLPRTFGRMVGDRRQGLAIVAVMAALALGSFAVNAAFQTAHHGTVPVAVGAATEGTETRFGVPDSALFASGTTLTSTGSVNSFHDSYTSLGGATLLVNMMLGEVAPGGTGSGLYGMLVLAVVTVFVAGLMIGRTPEYLGKKIGSREIKFASLYFLATPAIALLGTGIAMGLPGERAGMLNSGAHGLSEVLYAFTSAANNNGSAFGGLTVNTTWYNTALGLAMLFGRLLPMLLVLGMAGSFARQQPVPATAGTLPTHRPQFAGMLGAIAVIIVALTFFPALALGPLAEGIH</sequence>
<comment type="function">
    <text evidence="9">Part of the high-affinity ATP-driven potassium transport (or Kdp) system, which catalyzes the hydrolysis of ATP coupled with the electrogenic transport of potassium into the cytoplasm. This subunit binds the extracellular potassium ions and delivers the ions to the membrane domain of KdpB through an intramembrane tunnel.</text>
</comment>
<comment type="subcellular location">
    <subcellularLocation>
        <location evidence="9">Cell membrane</location>
        <topology evidence="9">Multi-pass membrane protein</topology>
    </subcellularLocation>
</comment>
<feature type="transmembrane region" description="Helical" evidence="9">
    <location>
        <begin position="192"/>
        <end position="210"/>
    </location>
</feature>
<dbReference type="AlphaFoldDB" id="A0A0D8B995"/>
<comment type="similarity">
    <text evidence="9">Belongs to the KdpA family.</text>
</comment>
<dbReference type="EMBL" id="JYFN01000077">
    <property type="protein sequence ID" value="KJE19952.1"/>
    <property type="molecule type" value="Genomic_DNA"/>
</dbReference>
<evidence type="ECO:0000256" key="7">
    <source>
        <dbReference type="ARBA" id="ARBA00023065"/>
    </source>
</evidence>
<evidence type="ECO:0000256" key="4">
    <source>
        <dbReference type="ARBA" id="ARBA00022692"/>
    </source>
</evidence>
<comment type="subunit">
    <text evidence="9">The system is composed of three essential subunits: KdpA, KdpB and KdpC.</text>
</comment>
<keyword evidence="2 9" id="KW-1003">Cell membrane</keyword>
<evidence type="ECO:0000313" key="11">
    <source>
        <dbReference type="Proteomes" id="UP000032545"/>
    </source>
</evidence>
<dbReference type="GO" id="GO:0005886">
    <property type="term" value="C:plasma membrane"/>
    <property type="evidence" value="ECO:0007669"/>
    <property type="project" value="UniProtKB-SubCell"/>
</dbReference>
<accession>A0A0D8B995</accession>
<dbReference type="GO" id="GO:0030955">
    <property type="term" value="F:potassium ion binding"/>
    <property type="evidence" value="ECO:0007669"/>
    <property type="project" value="UniProtKB-UniRule"/>
</dbReference>
<dbReference type="PANTHER" id="PTHR30607:SF2">
    <property type="entry name" value="POTASSIUM-TRANSPORTING ATPASE POTASSIUM-BINDING SUBUNIT"/>
    <property type="match status" value="1"/>
</dbReference>
<evidence type="ECO:0000256" key="8">
    <source>
        <dbReference type="ARBA" id="ARBA00023136"/>
    </source>
</evidence>
<dbReference type="Proteomes" id="UP000032545">
    <property type="component" value="Unassembled WGS sequence"/>
</dbReference>
<keyword evidence="1 9" id="KW-0813">Transport</keyword>
<dbReference type="NCBIfam" id="TIGR00680">
    <property type="entry name" value="kdpA"/>
    <property type="match status" value="1"/>
</dbReference>
<feature type="transmembrane region" description="Helical" evidence="9">
    <location>
        <begin position="496"/>
        <end position="519"/>
    </location>
</feature>
<keyword evidence="4 9" id="KW-0812">Transmembrane</keyword>
<feature type="transmembrane region" description="Helical" evidence="9">
    <location>
        <begin position="392"/>
        <end position="410"/>
    </location>
</feature>
<evidence type="ECO:0000256" key="9">
    <source>
        <dbReference type="HAMAP-Rule" id="MF_00275"/>
    </source>
</evidence>